<feature type="compositionally biased region" description="Acidic residues" evidence="1">
    <location>
        <begin position="47"/>
        <end position="75"/>
    </location>
</feature>
<feature type="region of interest" description="Disordered" evidence="1">
    <location>
        <begin position="1"/>
        <end position="130"/>
    </location>
</feature>
<evidence type="ECO:0000256" key="1">
    <source>
        <dbReference type="SAM" id="MobiDB-lite"/>
    </source>
</evidence>
<dbReference type="Proteomes" id="UP000290848">
    <property type="component" value="Unassembled WGS sequence"/>
</dbReference>
<evidence type="ECO:0000313" key="3">
    <source>
        <dbReference type="Proteomes" id="UP000290848"/>
    </source>
</evidence>
<proteinExistence type="predicted"/>
<sequence>MIEKENFPMEDNELPGQDDQNLNDVNSMSIEEQEQRNDEDLVQRIEEENDPLNDDYDDTEEVIDEPSPGEEELNDYTERELPGGEGYAPAGDDRPVSKNLLGDNPPGSEQKAFDSGNTGDMTKDQAKYPADNLRENFRENLDKASAEINLDKKLKEDQ</sequence>
<gene>
    <name evidence="2" type="ORF">EKH83_00970</name>
</gene>
<feature type="compositionally biased region" description="Basic and acidic residues" evidence="1">
    <location>
        <begin position="121"/>
        <end position="130"/>
    </location>
</feature>
<evidence type="ECO:0000313" key="2">
    <source>
        <dbReference type="EMBL" id="RXF72330.1"/>
    </source>
</evidence>
<comment type="caution">
    <text evidence="2">The sequence shown here is derived from an EMBL/GenBank/DDBJ whole genome shotgun (WGS) entry which is preliminary data.</text>
</comment>
<dbReference type="AlphaFoldDB" id="A0A4Q0MFQ0"/>
<reference evidence="2 3" key="1">
    <citation type="submission" date="2018-12" db="EMBL/GenBank/DDBJ databases">
        <title>The Draft Genome Sequence of the Soil Bacterium Pedobacter tournemirensis R1.</title>
        <authorList>
            <person name="He J."/>
        </authorList>
    </citation>
    <scope>NUCLEOTIDE SEQUENCE [LARGE SCALE GENOMIC DNA]</scope>
    <source>
        <strain evidence="2 3">R1</strain>
    </source>
</reference>
<feature type="compositionally biased region" description="Polar residues" evidence="1">
    <location>
        <begin position="18"/>
        <end position="30"/>
    </location>
</feature>
<accession>A0A4Q0MFQ0</accession>
<organism evidence="2 3">
    <name type="scientific">Arcticibacter tournemirensis</name>
    <dbReference type="NCBI Taxonomy" id="699437"/>
    <lineage>
        <taxon>Bacteria</taxon>
        <taxon>Pseudomonadati</taxon>
        <taxon>Bacteroidota</taxon>
        <taxon>Sphingobacteriia</taxon>
        <taxon>Sphingobacteriales</taxon>
        <taxon>Sphingobacteriaceae</taxon>
        <taxon>Arcticibacter</taxon>
    </lineage>
</organism>
<feature type="compositionally biased region" description="Basic and acidic residues" evidence="1">
    <location>
        <begin position="33"/>
        <end position="46"/>
    </location>
</feature>
<dbReference type="RefSeq" id="WP_128767515.1">
    <property type="nucleotide sequence ID" value="NZ_RXOC01000001.1"/>
</dbReference>
<dbReference type="EMBL" id="RXOC01000001">
    <property type="protein sequence ID" value="RXF72330.1"/>
    <property type="molecule type" value="Genomic_DNA"/>
</dbReference>
<protein>
    <submittedName>
        <fullName evidence="2">Uncharacterized protein</fullName>
    </submittedName>
</protein>
<name>A0A4Q0MFQ0_9SPHI</name>